<protein>
    <recommendedName>
        <fullName evidence="4">Integral membrane protein</fullName>
    </recommendedName>
</protein>
<keyword evidence="3" id="KW-1185">Reference proteome</keyword>
<feature type="transmembrane region" description="Helical" evidence="1">
    <location>
        <begin position="25"/>
        <end position="44"/>
    </location>
</feature>
<evidence type="ECO:0000256" key="1">
    <source>
        <dbReference type="SAM" id="Phobius"/>
    </source>
</evidence>
<comment type="caution">
    <text evidence="2">The sequence shown here is derived from an EMBL/GenBank/DDBJ whole genome shotgun (WGS) entry which is preliminary data.</text>
</comment>
<reference evidence="3" key="1">
    <citation type="journal article" date="2019" name="Int. J. Syst. Evol. Microbiol.">
        <title>The Global Catalogue of Microorganisms (GCM) 10K type strain sequencing project: providing services to taxonomists for standard genome sequencing and annotation.</title>
        <authorList>
            <consortium name="The Broad Institute Genomics Platform"/>
            <consortium name="The Broad Institute Genome Sequencing Center for Infectious Disease"/>
            <person name="Wu L."/>
            <person name="Ma J."/>
        </authorList>
    </citation>
    <scope>NUCLEOTIDE SEQUENCE [LARGE SCALE GENOMIC DNA]</scope>
    <source>
        <strain evidence="3">JCM 4395</strain>
    </source>
</reference>
<sequence length="148" mass="16027">MFAVLALLWGLTSRGHEPAYRRSSRLYVTGTAVCAVILVVGSAARRRRSNAKARDITVLPSGHDAGVIATNRSWPSTGKGRAPLRREDLNPPRRRYYWASLRTRPAGAGMPWPGQKWWLAGTGAEGGFPYGFRSGVRVKPSARGAPGG</sequence>
<evidence type="ECO:0000313" key="2">
    <source>
        <dbReference type="EMBL" id="GAA2522425.1"/>
    </source>
</evidence>
<accession>A0ABP6ASP2</accession>
<dbReference type="Proteomes" id="UP001501777">
    <property type="component" value="Unassembled WGS sequence"/>
</dbReference>
<dbReference type="EMBL" id="BAAASG010000029">
    <property type="protein sequence ID" value="GAA2522425.1"/>
    <property type="molecule type" value="Genomic_DNA"/>
</dbReference>
<evidence type="ECO:0000313" key="3">
    <source>
        <dbReference type="Proteomes" id="UP001501777"/>
    </source>
</evidence>
<keyword evidence="1" id="KW-1133">Transmembrane helix</keyword>
<proteinExistence type="predicted"/>
<keyword evidence="1" id="KW-0812">Transmembrane</keyword>
<gene>
    <name evidence="2" type="ORF">GCM10010276_86740</name>
</gene>
<name>A0ABP6ASP2_STRLO</name>
<organism evidence="2 3">
    <name type="scientific">Streptomyces longisporus</name>
    <dbReference type="NCBI Taxonomy" id="1948"/>
    <lineage>
        <taxon>Bacteria</taxon>
        <taxon>Bacillati</taxon>
        <taxon>Actinomycetota</taxon>
        <taxon>Actinomycetes</taxon>
        <taxon>Kitasatosporales</taxon>
        <taxon>Streptomycetaceae</taxon>
        <taxon>Streptomyces</taxon>
    </lineage>
</organism>
<keyword evidence="1" id="KW-0472">Membrane</keyword>
<evidence type="ECO:0008006" key="4">
    <source>
        <dbReference type="Google" id="ProtNLM"/>
    </source>
</evidence>